<feature type="transmembrane region" description="Helical" evidence="6">
    <location>
        <begin position="124"/>
        <end position="147"/>
    </location>
</feature>
<dbReference type="OrthoDB" id="3358017at2759"/>
<comment type="caution">
    <text evidence="7">The sequence shown here is derived from an EMBL/GenBank/DDBJ whole genome shotgun (WGS) entry which is preliminary data.</text>
</comment>
<evidence type="ECO:0000256" key="1">
    <source>
        <dbReference type="ARBA" id="ARBA00004141"/>
    </source>
</evidence>
<keyword evidence="2 6" id="KW-0812">Transmembrane</keyword>
<evidence type="ECO:0000256" key="6">
    <source>
        <dbReference type="SAM" id="Phobius"/>
    </source>
</evidence>
<evidence type="ECO:0000313" key="8">
    <source>
        <dbReference type="Proteomes" id="UP000813444"/>
    </source>
</evidence>
<dbReference type="GO" id="GO:0005886">
    <property type="term" value="C:plasma membrane"/>
    <property type="evidence" value="ECO:0007669"/>
    <property type="project" value="TreeGrafter"/>
</dbReference>
<feature type="compositionally biased region" description="Polar residues" evidence="5">
    <location>
        <begin position="306"/>
        <end position="317"/>
    </location>
</feature>
<organism evidence="7 8">
    <name type="scientific">Stachybotrys elegans</name>
    <dbReference type="NCBI Taxonomy" id="80388"/>
    <lineage>
        <taxon>Eukaryota</taxon>
        <taxon>Fungi</taxon>
        <taxon>Dikarya</taxon>
        <taxon>Ascomycota</taxon>
        <taxon>Pezizomycotina</taxon>
        <taxon>Sordariomycetes</taxon>
        <taxon>Hypocreomycetidae</taxon>
        <taxon>Hypocreales</taxon>
        <taxon>Stachybotryaceae</taxon>
        <taxon>Stachybotrys</taxon>
    </lineage>
</organism>
<dbReference type="InterPro" id="IPR007568">
    <property type="entry name" value="RTA1"/>
</dbReference>
<feature type="transmembrane region" description="Helical" evidence="6">
    <location>
        <begin position="248"/>
        <end position="275"/>
    </location>
</feature>
<keyword evidence="3 6" id="KW-1133">Transmembrane helix</keyword>
<keyword evidence="8" id="KW-1185">Reference proteome</keyword>
<dbReference type="AlphaFoldDB" id="A0A8K0WV62"/>
<feature type="transmembrane region" description="Helical" evidence="6">
    <location>
        <begin position="50"/>
        <end position="72"/>
    </location>
</feature>
<sequence>MASDCGSVCPSRGILYIYQPNLGGNAFLLAAFALLIPVVGVLGIRFRSPLFAAVLIIGLLLQILGFLGRILLRNVRGSRAYSALTLLGTLLGPTFISSSVFVVLPHTLSIYGTHLSPITPFKAAIFASLFLVGAAVLQLVGVLLLLFTPNSLTQSQSTGMVAGGLALQALCHVTSITLYTWFHQSLVSKGQPLDVKHSNVYRSSRFRLFLRAIEGATALLIAYCIYRIVEMALGVNGTLFQNEVAFMIMNGAFPLLTVILLTAFHPGAAFGSAWAATSPRRARRQAPPPPLRETPGYRPHHRYNPSIRSQISPTYQKSIRDSRQTEISGGSPGLPRSPKPAQKPPSPRTPKMPTPTIDKRLSDRSESQPPVVPKQMVDSEALW</sequence>
<evidence type="ECO:0000256" key="5">
    <source>
        <dbReference type="SAM" id="MobiDB-lite"/>
    </source>
</evidence>
<dbReference type="Pfam" id="PF04479">
    <property type="entry name" value="RTA1"/>
    <property type="match status" value="1"/>
</dbReference>
<accession>A0A8K0WV62</accession>
<evidence type="ECO:0000313" key="7">
    <source>
        <dbReference type="EMBL" id="KAH7326341.1"/>
    </source>
</evidence>
<dbReference type="EMBL" id="JAGPNK010000002">
    <property type="protein sequence ID" value="KAH7326341.1"/>
    <property type="molecule type" value="Genomic_DNA"/>
</dbReference>
<evidence type="ECO:0000256" key="3">
    <source>
        <dbReference type="ARBA" id="ARBA00022989"/>
    </source>
</evidence>
<keyword evidence="4 6" id="KW-0472">Membrane</keyword>
<reference evidence="7" key="1">
    <citation type="journal article" date="2021" name="Nat. Commun.">
        <title>Genetic determinants of endophytism in the Arabidopsis root mycobiome.</title>
        <authorList>
            <person name="Mesny F."/>
            <person name="Miyauchi S."/>
            <person name="Thiergart T."/>
            <person name="Pickel B."/>
            <person name="Atanasova L."/>
            <person name="Karlsson M."/>
            <person name="Huettel B."/>
            <person name="Barry K.W."/>
            <person name="Haridas S."/>
            <person name="Chen C."/>
            <person name="Bauer D."/>
            <person name="Andreopoulos W."/>
            <person name="Pangilinan J."/>
            <person name="LaButti K."/>
            <person name="Riley R."/>
            <person name="Lipzen A."/>
            <person name="Clum A."/>
            <person name="Drula E."/>
            <person name="Henrissat B."/>
            <person name="Kohler A."/>
            <person name="Grigoriev I.V."/>
            <person name="Martin F.M."/>
            <person name="Hacquard S."/>
        </authorList>
    </citation>
    <scope>NUCLEOTIDE SEQUENCE</scope>
    <source>
        <strain evidence="7">MPI-CAGE-CH-0235</strain>
    </source>
</reference>
<feature type="transmembrane region" description="Helical" evidence="6">
    <location>
        <begin position="84"/>
        <end position="104"/>
    </location>
</feature>
<dbReference type="GO" id="GO:0000324">
    <property type="term" value="C:fungal-type vacuole"/>
    <property type="evidence" value="ECO:0007669"/>
    <property type="project" value="TreeGrafter"/>
</dbReference>
<protein>
    <submittedName>
        <fullName evidence="7">RTA1 like protein-domain-containing protein</fullName>
    </submittedName>
</protein>
<evidence type="ECO:0000256" key="4">
    <source>
        <dbReference type="ARBA" id="ARBA00023136"/>
    </source>
</evidence>
<dbReference type="PANTHER" id="PTHR31465:SF9">
    <property type="entry name" value="SPHINGOID LONG-CHAIN BASE TRANSPORTER RSB1"/>
    <property type="match status" value="1"/>
</dbReference>
<name>A0A8K0WV62_9HYPO</name>
<dbReference type="Proteomes" id="UP000813444">
    <property type="component" value="Unassembled WGS sequence"/>
</dbReference>
<feature type="compositionally biased region" description="Pro residues" evidence="5">
    <location>
        <begin position="335"/>
        <end position="353"/>
    </location>
</feature>
<evidence type="ECO:0000256" key="2">
    <source>
        <dbReference type="ARBA" id="ARBA00022692"/>
    </source>
</evidence>
<feature type="transmembrane region" description="Helical" evidence="6">
    <location>
        <begin position="208"/>
        <end position="228"/>
    </location>
</feature>
<comment type="subcellular location">
    <subcellularLocation>
        <location evidence="1">Membrane</location>
        <topology evidence="1">Multi-pass membrane protein</topology>
    </subcellularLocation>
</comment>
<feature type="transmembrane region" description="Helical" evidence="6">
    <location>
        <begin position="22"/>
        <end position="44"/>
    </location>
</feature>
<proteinExistence type="predicted"/>
<gene>
    <name evidence="7" type="ORF">B0I35DRAFT_132090</name>
</gene>
<dbReference type="PANTHER" id="PTHR31465">
    <property type="entry name" value="PROTEIN RTA1-RELATED"/>
    <property type="match status" value="1"/>
</dbReference>
<feature type="region of interest" description="Disordered" evidence="5">
    <location>
        <begin position="275"/>
        <end position="383"/>
    </location>
</feature>
<feature type="compositionally biased region" description="Basic and acidic residues" evidence="5">
    <location>
        <begin position="357"/>
        <end position="366"/>
    </location>
</feature>